<dbReference type="Pfam" id="PF02518">
    <property type="entry name" value="HATPase_c"/>
    <property type="match status" value="1"/>
</dbReference>
<evidence type="ECO:0000256" key="2">
    <source>
        <dbReference type="ARBA" id="ARBA00012438"/>
    </source>
</evidence>
<dbReference type="EMBL" id="FNRL01000024">
    <property type="protein sequence ID" value="SEA96144.1"/>
    <property type="molecule type" value="Genomic_DNA"/>
</dbReference>
<dbReference type="PROSITE" id="PS50109">
    <property type="entry name" value="HIS_KIN"/>
    <property type="match status" value="1"/>
</dbReference>
<dbReference type="InterPro" id="IPR001789">
    <property type="entry name" value="Sig_transdc_resp-reg_receiver"/>
</dbReference>
<dbReference type="Pfam" id="PF00072">
    <property type="entry name" value="Response_reg"/>
    <property type="match status" value="1"/>
</dbReference>
<dbReference type="Proteomes" id="UP000199656">
    <property type="component" value="Unassembled WGS sequence"/>
</dbReference>
<evidence type="ECO:0000256" key="1">
    <source>
        <dbReference type="ARBA" id="ARBA00000085"/>
    </source>
</evidence>
<accession>A0A1H4FFP0</accession>
<dbReference type="SUPFAM" id="SSF47384">
    <property type="entry name" value="Homodimeric domain of signal transducing histidine kinase"/>
    <property type="match status" value="1"/>
</dbReference>
<dbReference type="CDD" id="cd00156">
    <property type="entry name" value="REC"/>
    <property type="match status" value="1"/>
</dbReference>
<dbReference type="RefSeq" id="WP_089764218.1">
    <property type="nucleotide sequence ID" value="NZ_BKAT01000043.1"/>
</dbReference>
<feature type="domain" description="Response regulatory" evidence="7">
    <location>
        <begin position="454"/>
        <end position="570"/>
    </location>
</feature>
<sequence>MKFDIIGKPIFAGTEGMENSANRKSVIVINSLALVVGAMVIGVGGYFYLLTSSLLVLIPVIIETLSFLSVIVLNSRKRFVEANLVMLVAHCIFAVYWSIVLDAAISTELLLAFLFLIIFHLSGSFIVYKEKKTIIVCLTMVILLTISVHLNRVYHAITPLSISPSVQSTMRGITSIAFLVLIALIMSTYLGKIQVLLLSERQLKEVSERKSAFLRETFHELRTPLNAIFGNAQFLQQRKQNYELPERQEVENLYAASYIARNIVNNVLDMSRIDSGKFYVLIKEPFNLKETIALCVAMNSYLAASRGIIINIEYADELPLAINSDKLLLTKIFNNVLSNAVKFAPDNSLVLFKCYAIEEQIIFEISNEGTINPEVAGKIFDAFVTTRSQLSEGTGLGLAITRHLVELFGGKIALKPNDNDQTIVYFNIPLETATDAVNTHHAFQYRKNCFYGATAVVIEDDLPSSTLLKKVLEEMGIQPILCKDAQESIAVISENKPTVIISDLNMPGLNGRELLGIVNNHKELKGIPVLIVSGDAFSTVREELLEAGAAAFITKPVHFKELYQELSRQLPLRYAAV</sequence>
<dbReference type="InterPro" id="IPR004358">
    <property type="entry name" value="Sig_transdc_His_kin-like_C"/>
</dbReference>
<dbReference type="CDD" id="cd00082">
    <property type="entry name" value="HisKA"/>
    <property type="match status" value="1"/>
</dbReference>
<dbReference type="Pfam" id="PF00512">
    <property type="entry name" value="HisKA"/>
    <property type="match status" value="1"/>
</dbReference>
<dbReference type="SUPFAM" id="SSF52172">
    <property type="entry name" value="CheY-like"/>
    <property type="match status" value="1"/>
</dbReference>
<evidence type="ECO:0000256" key="3">
    <source>
        <dbReference type="ARBA" id="ARBA00022553"/>
    </source>
</evidence>
<dbReference type="InterPro" id="IPR003661">
    <property type="entry name" value="HisK_dim/P_dom"/>
</dbReference>
<dbReference type="SMART" id="SM00387">
    <property type="entry name" value="HATPase_c"/>
    <property type="match status" value="1"/>
</dbReference>
<dbReference type="OrthoDB" id="636661at2"/>
<dbReference type="InterPro" id="IPR036097">
    <property type="entry name" value="HisK_dim/P_sf"/>
</dbReference>
<keyword evidence="3 4" id="KW-0597">Phosphoprotein</keyword>
<dbReference type="EC" id="2.7.13.3" evidence="2"/>
<dbReference type="PANTHER" id="PTHR43547:SF2">
    <property type="entry name" value="HYBRID SIGNAL TRANSDUCTION HISTIDINE KINASE C"/>
    <property type="match status" value="1"/>
</dbReference>
<keyword evidence="8" id="KW-0418">Kinase</keyword>
<dbReference type="Gene3D" id="1.10.287.130">
    <property type="match status" value="1"/>
</dbReference>
<dbReference type="SUPFAM" id="SSF55874">
    <property type="entry name" value="ATPase domain of HSP90 chaperone/DNA topoisomerase II/histidine kinase"/>
    <property type="match status" value="1"/>
</dbReference>
<feature type="transmembrane region" description="Helical" evidence="5">
    <location>
        <begin position="172"/>
        <end position="191"/>
    </location>
</feature>
<dbReference type="AlphaFoldDB" id="A0A1H4FFP0"/>
<keyword evidence="5" id="KW-1133">Transmembrane helix</keyword>
<dbReference type="PROSITE" id="PS50110">
    <property type="entry name" value="RESPONSE_REGULATORY"/>
    <property type="match status" value="1"/>
</dbReference>
<dbReference type="Gene3D" id="3.30.565.10">
    <property type="entry name" value="Histidine kinase-like ATPase, C-terminal domain"/>
    <property type="match status" value="1"/>
</dbReference>
<feature type="transmembrane region" description="Helical" evidence="5">
    <location>
        <begin position="27"/>
        <end position="48"/>
    </location>
</feature>
<dbReference type="SMART" id="SM00448">
    <property type="entry name" value="REC"/>
    <property type="match status" value="1"/>
</dbReference>
<feature type="transmembrane region" description="Helical" evidence="5">
    <location>
        <begin position="134"/>
        <end position="152"/>
    </location>
</feature>
<feature type="transmembrane region" description="Helical" evidence="5">
    <location>
        <begin position="54"/>
        <end position="73"/>
    </location>
</feature>
<dbReference type="InterPro" id="IPR003594">
    <property type="entry name" value="HATPase_dom"/>
</dbReference>
<evidence type="ECO:0000256" key="4">
    <source>
        <dbReference type="PROSITE-ProRule" id="PRU00169"/>
    </source>
</evidence>
<dbReference type="PRINTS" id="PR00344">
    <property type="entry name" value="BCTRLSENSOR"/>
</dbReference>
<keyword evidence="5" id="KW-0812">Transmembrane</keyword>
<evidence type="ECO:0000256" key="5">
    <source>
        <dbReference type="SAM" id="Phobius"/>
    </source>
</evidence>
<name>A0A1H4FFP0_9BACT</name>
<organism evidence="8 9">
    <name type="scientific">Chitinophaga terrae</name>
    <name type="common">ex Kim and Jung 2007</name>
    <dbReference type="NCBI Taxonomy" id="408074"/>
    <lineage>
        <taxon>Bacteria</taxon>
        <taxon>Pseudomonadati</taxon>
        <taxon>Bacteroidota</taxon>
        <taxon>Chitinophagia</taxon>
        <taxon>Chitinophagales</taxon>
        <taxon>Chitinophagaceae</taxon>
        <taxon>Chitinophaga</taxon>
    </lineage>
</organism>
<evidence type="ECO:0000313" key="9">
    <source>
        <dbReference type="Proteomes" id="UP000199656"/>
    </source>
</evidence>
<dbReference type="STRING" id="408074.SAMN05660909_04390"/>
<evidence type="ECO:0000313" key="8">
    <source>
        <dbReference type="EMBL" id="SEA96144.1"/>
    </source>
</evidence>
<feature type="transmembrane region" description="Helical" evidence="5">
    <location>
        <begin position="80"/>
        <end position="99"/>
    </location>
</feature>
<dbReference type="InterPro" id="IPR036890">
    <property type="entry name" value="HATPase_C_sf"/>
</dbReference>
<dbReference type="SMART" id="SM00388">
    <property type="entry name" value="HisKA"/>
    <property type="match status" value="1"/>
</dbReference>
<keyword evidence="8" id="KW-0808">Transferase</keyword>
<reference evidence="9" key="1">
    <citation type="submission" date="2016-10" db="EMBL/GenBank/DDBJ databases">
        <authorList>
            <person name="Varghese N."/>
            <person name="Submissions S."/>
        </authorList>
    </citation>
    <scope>NUCLEOTIDE SEQUENCE [LARGE SCALE GENOMIC DNA]</scope>
    <source>
        <strain evidence="9">DSM 23920</strain>
    </source>
</reference>
<gene>
    <name evidence="8" type="ORF">SAMN05660909_04390</name>
</gene>
<keyword evidence="9" id="KW-1185">Reference proteome</keyword>
<feature type="modified residue" description="4-aspartylphosphate" evidence="4">
    <location>
        <position position="503"/>
    </location>
</feature>
<proteinExistence type="predicted"/>
<comment type="catalytic activity">
    <reaction evidence="1">
        <text>ATP + protein L-histidine = ADP + protein N-phospho-L-histidine.</text>
        <dbReference type="EC" id="2.7.13.3"/>
    </reaction>
</comment>
<protein>
    <recommendedName>
        <fullName evidence="2">histidine kinase</fullName>
        <ecNumber evidence="2">2.7.13.3</ecNumber>
    </recommendedName>
</protein>
<dbReference type="InterPro" id="IPR005467">
    <property type="entry name" value="His_kinase_dom"/>
</dbReference>
<dbReference type="GO" id="GO:0000155">
    <property type="term" value="F:phosphorelay sensor kinase activity"/>
    <property type="evidence" value="ECO:0007669"/>
    <property type="project" value="InterPro"/>
</dbReference>
<evidence type="ECO:0000259" key="6">
    <source>
        <dbReference type="PROSITE" id="PS50109"/>
    </source>
</evidence>
<dbReference type="InterPro" id="IPR011006">
    <property type="entry name" value="CheY-like_superfamily"/>
</dbReference>
<feature type="transmembrane region" description="Helical" evidence="5">
    <location>
        <begin position="105"/>
        <end position="127"/>
    </location>
</feature>
<dbReference type="Gene3D" id="3.40.50.2300">
    <property type="match status" value="1"/>
</dbReference>
<dbReference type="PANTHER" id="PTHR43547">
    <property type="entry name" value="TWO-COMPONENT HISTIDINE KINASE"/>
    <property type="match status" value="1"/>
</dbReference>
<evidence type="ECO:0000259" key="7">
    <source>
        <dbReference type="PROSITE" id="PS50110"/>
    </source>
</evidence>
<feature type="domain" description="Histidine kinase" evidence="6">
    <location>
        <begin position="216"/>
        <end position="432"/>
    </location>
</feature>
<keyword evidence="5" id="KW-0472">Membrane</keyword>